<keyword evidence="3" id="KW-1185">Reference proteome</keyword>
<dbReference type="GO" id="GO:0008344">
    <property type="term" value="P:adult locomotory behavior"/>
    <property type="evidence" value="ECO:0007669"/>
    <property type="project" value="TreeGrafter"/>
</dbReference>
<dbReference type="PANTHER" id="PTHR46306:SF1">
    <property type="entry name" value="BTB_POZ DOMAIN-CONTAINING PROTEIN 9"/>
    <property type="match status" value="1"/>
</dbReference>
<feature type="domain" description="BTB" evidence="2">
    <location>
        <begin position="37"/>
        <end position="104"/>
    </location>
</feature>
<evidence type="ECO:0000313" key="4">
    <source>
        <dbReference type="RefSeq" id="XP_018016286.1"/>
    </source>
</evidence>
<feature type="region of interest" description="Disordered" evidence="1">
    <location>
        <begin position="817"/>
        <end position="868"/>
    </location>
</feature>
<name>A0A8B7NTE7_HYAAZ</name>
<dbReference type="InterPro" id="IPR052407">
    <property type="entry name" value="BTB_POZ_domain_cont_9"/>
</dbReference>
<dbReference type="InterPro" id="IPR000421">
    <property type="entry name" value="FA58C"/>
</dbReference>
<dbReference type="InterPro" id="IPR011333">
    <property type="entry name" value="SKP1/BTB/POZ_sf"/>
</dbReference>
<dbReference type="Proteomes" id="UP000694843">
    <property type="component" value="Unplaced"/>
</dbReference>
<dbReference type="KEGG" id="hazt:108673027"/>
<evidence type="ECO:0000256" key="1">
    <source>
        <dbReference type="SAM" id="MobiDB-lite"/>
    </source>
</evidence>
<dbReference type="Gene3D" id="3.30.710.10">
    <property type="entry name" value="Potassium Channel Kv1.1, Chain A"/>
    <property type="match status" value="1"/>
</dbReference>
<feature type="region of interest" description="Disordered" evidence="1">
    <location>
        <begin position="589"/>
        <end position="646"/>
    </location>
</feature>
<organism evidence="3 4">
    <name type="scientific">Hyalella azteca</name>
    <name type="common">Amphipod</name>
    <dbReference type="NCBI Taxonomy" id="294128"/>
    <lineage>
        <taxon>Eukaryota</taxon>
        <taxon>Metazoa</taxon>
        <taxon>Ecdysozoa</taxon>
        <taxon>Arthropoda</taxon>
        <taxon>Crustacea</taxon>
        <taxon>Multicrustacea</taxon>
        <taxon>Malacostraca</taxon>
        <taxon>Eumalacostraca</taxon>
        <taxon>Peracarida</taxon>
        <taxon>Amphipoda</taxon>
        <taxon>Senticaudata</taxon>
        <taxon>Talitrida</taxon>
        <taxon>Talitroidea</taxon>
        <taxon>Hyalellidae</taxon>
        <taxon>Hyalella</taxon>
    </lineage>
</organism>
<protein>
    <submittedName>
        <fullName evidence="5 6">BTB/POZ domain-containing protein 9-like isoform X1</fullName>
    </submittedName>
    <submittedName>
        <fullName evidence="4">BTB/POZ domain-containing protein 9-like isoform X2</fullName>
    </submittedName>
</protein>
<feature type="compositionally biased region" description="Polar residues" evidence="1">
    <location>
        <begin position="834"/>
        <end position="865"/>
    </location>
</feature>
<dbReference type="SUPFAM" id="SSF54695">
    <property type="entry name" value="POZ domain"/>
    <property type="match status" value="1"/>
</dbReference>
<dbReference type="Pfam" id="PF00651">
    <property type="entry name" value="BTB"/>
    <property type="match status" value="1"/>
</dbReference>
<gene>
    <name evidence="4 5 6 7" type="primary">LOC108673027</name>
</gene>
<reference evidence="4 5" key="1">
    <citation type="submission" date="2025-04" db="UniProtKB">
        <authorList>
            <consortium name="RefSeq"/>
        </authorList>
    </citation>
    <scope>IDENTIFICATION</scope>
    <source>
        <tissue evidence="4 5">Whole organism</tissue>
    </source>
</reference>
<dbReference type="Pfam" id="PF07707">
    <property type="entry name" value="BACK"/>
    <property type="match status" value="1"/>
</dbReference>
<dbReference type="CDD" id="cd18287">
    <property type="entry name" value="BTB_POZ_BTBD9"/>
    <property type="match status" value="1"/>
</dbReference>
<dbReference type="Gene3D" id="1.25.40.420">
    <property type="match status" value="1"/>
</dbReference>
<dbReference type="GeneID" id="108673027"/>
<dbReference type="SMART" id="SM00225">
    <property type="entry name" value="BTB"/>
    <property type="match status" value="1"/>
</dbReference>
<dbReference type="RefSeq" id="XP_047737870.1">
    <property type="nucleotide sequence ID" value="XM_047881914.1"/>
</dbReference>
<accession>A0A8B7NTE7</accession>
<sequence length="946" mass="103896">MSDIHLGLPYCSTSGLVDHSISLAQDIGNLYLNSEFSDVVLVVGSQRFYAHRVVLAARSNYFRAMMYGGLQESHQTEVEIKDANLIAFKILLKYIYQGYVALHTEKEETVHEILALSHQYGFEELEAAVCDYLKETLCINNFCVIYDLSLLYCLNGLRTVCQDFLDKNAQIIVNHSSFKMLSPMALKSIISRDSFCAPEVDIFCGVWEWAKANNVVDKALLQEVISLIRLPLLSLLDLLNVVRPSQLLSPDDILDAIKAKNESRDMDLQYRGYLVAEENVATPAKGAVVLTGEMKNNLLDGNTVNYDMDRGFTRHSIDESPQHILVKLGKPCIINHLRLVLWDKDPRSYSYYIDVSMDQKDWVRVVDHTLYHCRSWQYLYFPARAVRYIKVVGTNNTVNRVFHIVALEAYYTKLQVVLHHGLIVPRSNVALVSRSSVVVEGVSRSRNNLLNGDVTNYDWDSGYTCHQLGSGSICVQLGQPYWLGSLRLLLWDCDERSYSYYIHSSVNGRDWEVVTDKTRECCRSWQIIQFTPRPVVYFKIVGVFNTANETRLVPQVFHCVHFECPASTIECPITETLPSSATITSITTTTTITSPSPPTHGNAPDAATRGRRSRSRGSARAYVTHVGPVMENHRGPPDAVSDDDGDQKYEFDMMAESNRSPELDAPQQQAANAVAEAAGDEAAAAADGAGLDDRLAFSSAASNGCSDHSSNDLFFGSASDVAAKNGSLAPFEAQEVESVQSCASAYSGADQFSAGEGGSAVDYSTLGARPRRSLRTTDYPYSHSMPPYYQHSRGPLSSLHFFAQQCPAALSGASSNCQLPGSSSRSNSTAHSSPTHSEYSFTRSSNSPTRSEYSNLSSLQNNRSGGSVKLVNPVLDMRQGLGYCMGAGGLGAGGSEGGAAPSTLAEVEVGSAITSSSGSAVYPRPPSPLLLERHDHVDEKDDSEKD</sequence>
<dbReference type="SMART" id="SM00875">
    <property type="entry name" value="BACK"/>
    <property type="match status" value="1"/>
</dbReference>
<evidence type="ECO:0000259" key="2">
    <source>
        <dbReference type="PROSITE" id="PS50097"/>
    </source>
</evidence>
<dbReference type="PANTHER" id="PTHR46306">
    <property type="entry name" value="BTB/POZ DOMAIN-CONTAINING PROTEIN 9"/>
    <property type="match status" value="1"/>
</dbReference>
<dbReference type="InterPro" id="IPR000210">
    <property type="entry name" value="BTB/POZ_dom"/>
</dbReference>
<dbReference type="FunFam" id="1.25.40.420:FF:000005">
    <property type="entry name" value="BTB/POZ domain-containing protein 9"/>
    <property type="match status" value="1"/>
</dbReference>
<proteinExistence type="predicted"/>
<dbReference type="AlphaFoldDB" id="A0A8B7NTE7"/>
<dbReference type="GO" id="GO:0050804">
    <property type="term" value="P:modulation of chemical synaptic transmission"/>
    <property type="evidence" value="ECO:0007669"/>
    <property type="project" value="TreeGrafter"/>
</dbReference>
<feature type="compositionally biased region" description="Basic and acidic residues" evidence="1">
    <location>
        <begin position="931"/>
        <end position="946"/>
    </location>
</feature>
<evidence type="ECO:0000313" key="7">
    <source>
        <dbReference type="RefSeq" id="XP_047737870.1"/>
    </source>
</evidence>
<dbReference type="Gene3D" id="2.60.120.260">
    <property type="entry name" value="Galactose-binding domain-like"/>
    <property type="match status" value="2"/>
</dbReference>
<dbReference type="PROSITE" id="PS50097">
    <property type="entry name" value="BTB"/>
    <property type="match status" value="1"/>
</dbReference>
<dbReference type="InterPro" id="IPR008979">
    <property type="entry name" value="Galactose-bd-like_sf"/>
</dbReference>
<dbReference type="RefSeq" id="XP_018016286.1">
    <property type="nucleotide sequence ID" value="XM_018160797.2"/>
</dbReference>
<evidence type="ECO:0000313" key="6">
    <source>
        <dbReference type="RefSeq" id="XP_047737869.1"/>
    </source>
</evidence>
<dbReference type="SUPFAM" id="SSF49785">
    <property type="entry name" value="Galactose-binding domain-like"/>
    <property type="match status" value="2"/>
</dbReference>
<evidence type="ECO:0000313" key="5">
    <source>
        <dbReference type="RefSeq" id="XP_047737868.1"/>
    </source>
</evidence>
<dbReference type="OrthoDB" id="6408997at2759"/>
<feature type="region of interest" description="Disordered" evidence="1">
    <location>
        <begin position="911"/>
        <end position="946"/>
    </location>
</feature>
<dbReference type="GO" id="GO:0005737">
    <property type="term" value="C:cytoplasm"/>
    <property type="evidence" value="ECO:0007669"/>
    <property type="project" value="TreeGrafter"/>
</dbReference>
<dbReference type="FunFam" id="2.60.120.260:FF:000051">
    <property type="entry name" value="BTB/POZ domain-containing protein 9"/>
    <property type="match status" value="1"/>
</dbReference>
<feature type="compositionally biased region" description="Low complexity" evidence="1">
    <location>
        <begin position="822"/>
        <end position="833"/>
    </location>
</feature>
<dbReference type="Pfam" id="PF00754">
    <property type="entry name" value="F5_F8_type_C"/>
    <property type="match status" value="1"/>
</dbReference>
<dbReference type="RefSeq" id="XP_047737868.1">
    <property type="nucleotide sequence ID" value="XM_047881912.1"/>
</dbReference>
<dbReference type="RefSeq" id="XP_047737869.1">
    <property type="nucleotide sequence ID" value="XM_047881913.1"/>
</dbReference>
<evidence type="ECO:0000313" key="3">
    <source>
        <dbReference type="Proteomes" id="UP000694843"/>
    </source>
</evidence>
<dbReference type="GO" id="GO:0048512">
    <property type="term" value="P:circadian behavior"/>
    <property type="evidence" value="ECO:0007669"/>
    <property type="project" value="TreeGrafter"/>
</dbReference>
<dbReference type="InterPro" id="IPR011705">
    <property type="entry name" value="BACK"/>
</dbReference>